<evidence type="ECO:0000313" key="2">
    <source>
        <dbReference type="EMBL" id="SFA58445.1"/>
    </source>
</evidence>
<proteinExistence type="predicted"/>
<dbReference type="RefSeq" id="WP_036743900.1">
    <property type="nucleotide sequence ID" value="NZ_FOJO01000020.1"/>
</dbReference>
<accession>A0A099EUR8</accession>
<keyword evidence="3" id="KW-1185">Reference proteome</keyword>
<gene>
    <name evidence="1" type="ORF">IT41_18390</name>
    <name evidence="2" type="ORF">SAMN04487972_12053</name>
</gene>
<reference evidence="2 4" key="3">
    <citation type="submission" date="2016-10" db="EMBL/GenBank/DDBJ databases">
        <authorList>
            <person name="de Groot N.N."/>
        </authorList>
    </citation>
    <scope>NUCLEOTIDE SEQUENCE [LARGE SCALE GENOMIC DNA]</scope>
    <source>
        <strain evidence="2 4">CGMCC 1.6117</strain>
    </source>
</reference>
<organism evidence="1 3">
    <name type="scientific">Paracoccus halophilus</name>
    <dbReference type="NCBI Taxonomy" id="376733"/>
    <lineage>
        <taxon>Bacteria</taxon>
        <taxon>Pseudomonadati</taxon>
        <taxon>Pseudomonadota</taxon>
        <taxon>Alphaproteobacteria</taxon>
        <taxon>Rhodobacterales</taxon>
        <taxon>Paracoccaceae</taxon>
        <taxon>Paracoccus</taxon>
    </lineage>
</organism>
<dbReference type="EMBL" id="FOJO01000020">
    <property type="protein sequence ID" value="SFA58445.1"/>
    <property type="molecule type" value="Genomic_DNA"/>
</dbReference>
<reference evidence="1 3" key="1">
    <citation type="submission" date="2014-09" db="EMBL/GenBank/DDBJ databases">
        <authorList>
            <person name="McGinnis J.M."/>
            <person name="Wolfgang W.J."/>
        </authorList>
    </citation>
    <scope>NUCLEOTIDE SEQUENCE [LARGE SCALE GENOMIC DNA]</scope>
    <source>
        <strain evidence="1 3">JCM 14014</strain>
    </source>
</reference>
<dbReference type="Proteomes" id="UP000182312">
    <property type="component" value="Unassembled WGS sequence"/>
</dbReference>
<reference evidence="1 3" key="2">
    <citation type="submission" date="2014-10" db="EMBL/GenBank/DDBJ databases">
        <title>Paracoccus sanguinis sp. nov., isolated from clinical specimens of New York State patients.</title>
        <authorList>
            <person name="Mingle L.A."/>
            <person name="Cole J.A."/>
            <person name="Lapierre P."/>
            <person name="Musser K.A."/>
        </authorList>
    </citation>
    <scope>NUCLEOTIDE SEQUENCE [LARGE SCALE GENOMIC DNA]</scope>
    <source>
        <strain evidence="1 3">JCM 14014</strain>
    </source>
</reference>
<dbReference type="Proteomes" id="UP000029846">
    <property type="component" value="Unassembled WGS sequence"/>
</dbReference>
<dbReference type="OrthoDB" id="7874140at2"/>
<name>A0A099EUR8_9RHOB</name>
<evidence type="ECO:0000313" key="4">
    <source>
        <dbReference type="Proteomes" id="UP000182312"/>
    </source>
</evidence>
<sequence length="117" mass="12507">MNACIATEALHAYCRCSADQDAELVIGAILEECRAGTPATAFDQIEDEAENWAALATFDEASAYFLACGRRLTDFPLGPKCRVRMAVRMLEGLPPEDQGDALKALATAIAPTLCRAA</sequence>
<dbReference type="AlphaFoldDB" id="A0A099EUR8"/>
<protein>
    <submittedName>
        <fullName evidence="1">Uncharacterized protein</fullName>
    </submittedName>
</protein>
<dbReference type="EMBL" id="JRKN01000045">
    <property type="protein sequence ID" value="KGJ02130.1"/>
    <property type="molecule type" value="Genomic_DNA"/>
</dbReference>
<evidence type="ECO:0000313" key="1">
    <source>
        <dbReference type="EMBL" id="KGJ02130.1"/>
    </source>
</evidence>
<evidence type="ECO:0000313" key="3">
    <source>
        <dbReference type="Proteomes" id="UP000029846"/>
    </source>
</evidence>